<keyword evidence="12 16" id="KW-0238">DNA-binding</keyword>
<evidence type="ECO:0000256" key="3">
    <source>
        <dbReference type="ARBA" id="ARBA00020311"/>
    </source>
</evidence>
<dbReference type="NCBIfam" id="NF004397">
    <property type="entry name" value="PRK05755.1"/>
    <property type="match status" value="1"/>
</dbReference>
<dbReference type="InterPro" id="IPR008918">
    <property type="entry name" value="HhH2"/>
</dbReference>
<dbReference type="InterPro" id="IPR002298">
    <property type="entry name" value="DNA_polymerase_A"/>
</dbReference>
<comment type="catalytic activity">
    <reaction evidence="14 16">
        <text>DNA(n) + a 2'-deoxyribonucleoside 5'-triphosphate = DNA(n+1) + diphosphate</text>
        <dbReference type="Rhea" id="RHEA:22508"/>
        <dbReference type="Rhea" id="RHEA-COMP:17339"/>
        <dbReference type="Rhea" id="RHEA-COMP:17340"/>
        <dbReference type="ChEBI" id="CHEBI:33019"/>
        <dbReference type="ChEBI" id="CHEBI:61560"/>
        <dbReference type="ChEBI" id="CHEBI:173112"/>
        <dbReference type="EC" id="2.7.7.7"/>
    </reaction>
</comment>
<dbReference type="EMBL" id="JGYD01000018">
    <property type="protein sequence ID" value="KSV17966.1"/>
    <property type="molecule type" value="Genomic_DNA"/>
</dbReference>
<evidence type="ECO:0000256" key="7">
    <source>
        <dbReference type="ARBA" id="ARBA00022722"/>
    </source>
</evidence>
<dbReference type="CDD" id="cd08637">
    <property type="entry name" value="DNA_pol_A_pol_I_C"/>
    <property type="match status" value="1"/>
</dbReference>
<dbReference type="RefSeq" id="WP_058292477.1">
    <property type="nucleotide sequence ID" value="NZ_JGYD01000018.1"/>
</dbReference>
<dbReference type="InterPro" id="IPR036397">
    <property type="entry name" value="RNaseH_sf"/>
</dbReference>
<dbReference type="InterPro" id="IPR036279">
    <property type="entry name" value="5-3_exonuclease_C_sf"/>
</dbReference>
<dbReference type="AlphaFoldDB" id="A0A0V8M2H9"/>
<evidence type="ECO:0000259" key="19">
    <source>
        <dbReference type="SMART" id="SM00482"/>
    </source>
</evidence>
<dbReference type="SMART" id="SM00279">
    <property type="entry name" value="HhH2"/>
    <property type="match status" value="1"/>
</dbReference>
<dbReference type="Pfam" id="PF01612">
    <property type="entry name" value="DNA_pol_A_exo1"/>
    <property type="match status" value="1"/>
</dbReference>
<dbReference type="SUPFAM" id="SSF53098">
    <property type="entry name" value="Ribonuclease H-like"/>
    <property type="match status" value="1"/>
</dbReference>
<evidence type="ECO:0000256" key="14">
    <source>
        <dbReference type="ARBA" id="ARBA00049244"/>
    </source>
</evidence>
<evidence type="ECO:0000256" key="10">
    <source>
        <dbReference type="ARBA" id="ARBA00022839"/>
    </source>
</evidence>
<dbReference type="EC" id="2.7.7.7" evidence="2 15"/>
<evidence type="ECO:0000256" key="5">
    <source>
        <dbReference type="ARBA" id="ARBA00022695"/>
    </source>
</evidence>
<dbReference type="PANTHER" id="PTHR10133:SF27">
    <property type="entry name" value="DNA POLYMERASE NU"/>
    <property type="match status" value="1"/>
</dbReference>
<evidence type="ECO:0000256" key="2">
    <source>
        <dbReference type="ARBA" id="ARBA00012417"/>
    </source>
</evidence>
<protein>
    <recommendedName>
        <fullName evidence="3 15">DNA polymerase I</fullName>
        <ecNumber evidence="2 15">2.7.7.7</ecNumber>
    </recommendedName>
</protein>
<dbReference type="CDD" id="cd09898">
    <property type="entry name" value="H3TH_53EXO"/>
    <property type="match status" value="1"/>
</dbReference>
<evidence type="ECO:0000313" key="21">
    <source>
        <dbReference type="Proteomes" id="UP000053577"/>
    </source>
</evidence>
<evidence type="ECO:0000256" key="11">
    <source>
        <dbReference type="ARBA" id="ARBA00022932"/>
    </source>
</evidence>
<keyword evidence="10 16" id="KW-0269">Exonuclease</keyword>
<name>A0A0V8M2H9_9CHLR</name>
<dbReference type="InterPro" id="IPR002421">
    <property type="entry name" value="5-3_exonuclease"/>
</dbReference>
<evidence type="ECO:0000256" key="13">
    <source>
        <dbReference type="ARBA" id="ARBA00023204"/>
    </source>
</evidence>
<dbReference type="InterPro" id="IPR029060">
    <property type="entry name" value="PIN-like_dom_sf"/>
</dbReference>
<keyword evidence="8 16" id="KW-0227">DNA damage</keyword>
<dbReference type="Gene3D" id="3.30.420.10">
    <property type="entry name" value="Ribonuclease H-like superfamily/Ribonuclease H"/>
    <property type="match status" value="1"/>
</dbReference>
<dbReference type="Gene3D" id="3.30.70.370">
    <property type="match status" value="1"/>
</dbReference>
<dbReference type="Gene3D" id="3.40.50.1010">
    <property type="entry name" value="5'-nuclease"/>
    <property type="match status" value="1"/>
</dbReference>
<dbReference type="InterPro" id="IPR019760">
    <property type="entry name" value="DNA-dir_DNA_pol_A_CS"/>
</dbReference>
<evidence type="ECO:0000256" key="9">
    <source>
        <dbReference type="ARBA" id="ARBA00022801"/>
    </source>
</evidence>
<dbReference type="Gene3D" id="1.10.150.20">
    <property type="entry name" value="5' to 3' exonuclease, C-terminal subdomain"/>
    <property type="match status" value="2"/>
</dbReference>
<dbReference type="InterPro" id="IPR012337">
    <property type="entry name" value="RNaseH-like_sf"/>
</dbReference>
<comment type="function">
    <text evidence="16">In addition to polymerase activity, this DNA polymerase exhibits 3'-5' and 5'-3' exonuclease activity.</text>
</comment>
<feature type="domain" description="3'-5' exonuclease" evidence="17">
    <location>
        <begin position="312"/>
        <end position="494"/>
    </location>
</feature>
<reference evidence="20 21" key="1">
    <citation type="journal article" date="2015" name="Sci. Rep.">
        <title>A comparative genomics and reductive dehalogenase gene transcription study of two chloroethene-respiring bacteria, Dehalococcoides mccartyi strains MB and 11a.</title>
        <authorList>
            <person name="Low A."/>
            <person name="Shen Z."/>
            <person name="Cheng D."/>
            <person name="Rogers M.J."/>
            <person name="Lee P.K."/>
            <person name="He J."/>
        </authorList>
    </citation>
    <scope>NUCLEOTIDE SEQUENCE [LARGE SCALE GENOMIC DNA]</scope>
    <source>
        <strain evidence="20 21">MB</strain>
    </source>
</reference>
<dbReference type="SUPFAM" id="SSF56672">
    <property type="entry name" value="DNA/RNA polymerases"/>
    <property type="match status" value="1"/>
</dbReference>
<dbReference type="SUPFAM" id="SSF88723">
    <property type="entry name" value="PIN domain-like"/>
    <property type="match status" value="1"/>
</dbReference>
<dbReference type="InterPro" id="IPR001098">
    <property type="entry name" value="DNA-dir_DNA_pol_A_palm_dom"/>
</dbReference>
<evidence type="ECO:0000259" key="18">
    <source>
        <dbReference type="SMART" id="SM00475"/>
    </source>
</evidence>
<evidence type="ECO:0000313" key="20">
    <source>
        <dbReference type="EMBL" id="KSV17966.1"/>
    </source>
</evidence>
<dbReference type="CDD" id="cd09859">
    <property type="entry name" value="PIN_53EXO"/>
    <property type="match status" value="1"/>
</dbReference>
<dbReference type="InterPro" id="IPR020046">
    <property type="entry name" value="5-3_exonucl_a-hlix_arch_N"/>
</dbReference>
<keyword evidence="9 16" id="KW-0378">Hydrolase</keyword>
<dbReference type="Pfam" id="PF01367">
    <property type="entry name" value="5_3_exonuc"/>
    <property type="match status" value="1"/>
</dbReference>
<dbReference type="PRINTS" id="PR00868">
    <property type="entry name" value="DNAPOLI"/>
</dbReference>
<evidence type="ECO:0000259" key="17">
    <source>
        <dbReference type="SMART" id="SM00474"/>
    </source>
</evidence>
<dbReference type="GO" id="GO:0008409">
    <property type="term" value="F:5'-3' exonuclease activity"/>
    <property type="evidence" value="ECO:0007669"/>
    <property type="project" value="UniProtKB-UniRule"/>
</dbReference>
<evidence type="ECO:0000256" key="15">
    <source>
        <dbReference type="NCBIfam" id="TIGR00593"/>
    </source>
</evidence>
<dbReference type="Pfam" id="PF02739">
    <property type="entry name" value="5_3_exonuc_N"/>
    <property type="match status" value="1"/>
</dbReference>
<dbReference type="InterPro" id="IPR002562">
    <property type="entry name" value="3'-5'_exonuclease_dom"/>
</dbReference>
<dbReference type="FunFam" id="1.10.150.20:FF:000002">
    <property type="entry name" value="DNA polymerase I"/>
    <property type="match status" value="1"/>
</dbReference>
<dbReference type="GO" id="GO:0003677">
    <property type="term" value="F:DNA binding"/>
    <property type="evidence" value="ECO:0007669"/>
    <property type="project" value="UniProtKB-UniRule"/>
</dbReference>
<dbReference type="Proteomes" id="UP000053577">
    <property type="component" value="Unassembled WGS sequence"/>
</dbReference>
<dbReference type="SMART" id="SM00482">
    <property type="entry name" value="POLAc"/>
    <property type="match status" value="1"/>
</dbReference>
<evidence type="ECO:0000256" key="12">
    <source>
        <dbReference type="ARBA" id="ARBA00023125"/>
    </source>
</evidence>
<dbReference type="InterPro" id="IPR020045">
    <property type="entry name" value="DNA_polI_H3TH"/>
</dbReference>
<keyword evidence="13 16" id="KW-0234">DNA repair</keyword>
<dbReference type="GO" id="GO:0008408">
    <property type="term" value="F:3'-5' exonuclease activity"/>
    <property type="evidence" value="ECO:0007669"/>
    <property type="project" value="UniProtKB-UniRule"/>
</dbReference>
<sequence>MNKPVIVLFDGTNLVHRAYHVLPPLAIRKTGEVVGAAFGFASILIKVLTDLKPDCYAVSFDRKGPTFRHEMFKAYKAQRPPMPDELVSQLGRVRQIVDAFNMPVYEQSGFEADDVLGTLATRAAAAGMEVIIASGDADSMQLVGPDIRILYPGPAGSFASTSLYDEAAVRAKYGLGPEHIADYKALMGDPSDNIPGVPGIGPKTAQKLIEEYGGIEDIYKNLDKISPPGLQKKLADNAEVARDSKILTTIVRDLPLDFSIEECRAEHYNRQKVVDLFRELEFFRLIDRLPGGENQLQGTPDMFAVASKVETRYTVADSQNIDSIVKRLANAKELALAVSGTPEEAMDARLTALALSSAAGDACFVPAEFIGSASEGQMFAAEGHSGLAALLGDEKISKTAHNAKYLMNLLLSAGQAVKGLDFDTMIAAHLLGEKNLAIKDLVFEHFGIEIADVENILTRNGKKASFSEVQLSEAAQLAADYTFRLKGIFAAQLAETRLMDLFARVEMPLLPILLGMERTGIMLDTDLLKAMAEKTGRQIFKLEEDIYAQAGHSFNIGSPQQLGRILFDELKLPVIKKTKTGYSTGAEVLEELKGKHRIVDLILEYRMLVKLKSTYLDTLPRMVNPHTRRLHTSFNQTRTATGRLSSSEPNLQNIPVRGEMGREIRRAFIAPPGTVLLAGDYSQIDLRVLAHLSQDPALIEAFQSDQDIHTATAARLLNIPPSKVTKEQRRLAKTVNFGVIYGMSSYGLEQATELSLEEADKFIKAYFEKYPRVAVYFSEIKQQVRTQGYVETLLGRRRYIPEINSPNRILRESAERMAINMPVQGTSADIIKLAMVRLDEKLKEEKLKSRLLLQVHDELIFEVPTAELGRMSDLLVETMSGAVAFEIPLKVELKSGANWGDME</sequence>
<feature type="domain" description="DNA-directed DNA polymerase family A palm" evidence="19">
    <location>
        <begin position="661"/>
        <end position="867"/>
    </location>
</feature>
<comment type="caution">
    <text evidence="20">The sequence shown here is derived from an EMBL/GenBank/DDBJ whole genome shotgun (WGS) entry which is preliminary data.</text>
</comment>
<dbReference type="PANTHER" id="PTHR10133">
    <property type="entry name" value="DNA POLYMERASE I"/>
    <property type="match status" value="1"/>
</dbReference>
<keyword evidence="11 16" id="KW-0239">DNA-directed DNA polymerase</keyword>
<dbReference type="GO" id="GO:0006302">
    <property type="term" value="P:double-strand break repair"/>
    <property type="evidence" value="ECO:0007669"/>
    <property type="project" value="TreeGrafter"/>
</dbReference>
<evidence type="ECO:0000256" key="6">
    <source>
        <dbReference type="ARBA" id="ARBA00022705"/>
    </source>
</evidence>
<evidence type="ECO:0000256" key="1">
    <source>
        <dbReference type="ARBA" id="ARBA00007705"/>
    </source>
</evidence>
<dbReference type="NCBIfam" id="TIGR00593">
    <property type="entry name" value="pola"/>
    <property type="match status" value="1"/>
</dbReference>
<dbReference type="Gene3D" id="1.20.1060.10">
    <property type="entry name" value="Taq DNA Polymerase, Chain T, domain 4"/>
    <property type="match status" value="1"/>
</dbReference>
<evidence type="ECO:0000256" key="16">
    <source>
        <dbReference type="RuleBase" id="RU004460"/>
    </source>
</evidence>
<evidence type="ECO:0000256" key="8">
    <source>
        <dbReference type="ARBA" id="ARBA00022763"/>
    </source>
</evidence>
<dbReference type="FunFam" id="1.20.1060.10:FF:000001">
    <property type="entry name" value="DNA polymerase I"/>
    <property type="match status" value="1"/>
</dbReference>
<dbReference type="InterPro" id="IPR043502">
    <property type="entry name" value="DNA/RNA_pol_sf"/>
</dbReference>
<keyword evidence="4 16" id="KW-0808">Transferase</keyword>
<evidence type="ECO:0000256" key="4">
    <source>
        <dbReference type="ARBA" id="ARBA00022679"/>
    </source>
</evidence>
<dbReference type="PROSITE" id="PS00447">
    <property type="entry name" value="DNA_POLYMERASE_A"/>
    <property type="match status" value="1"/>
</dbReference>
<dbReference type="GO" id="GO:0006261">
    <property type="term" value="P:DNA-templated DNA replication"/>
    <property type="evidence" value="ECO:0007669"/>
    <property type="project" value="UniProtKB-UniRule"/>
</dbReference>
<dbReference type="PATRIC" id="fig|61435.5.peg.946"/>
<comment type="similarity">
    <text evidence="1 16">Belongs to the DNA polymerase type-A family.</text>
</comment>
<dbReference type="Pfam" id="PF00476">
    <property type="entry name" value="DNA_pol_A"/>
    <property type="match status" value="1"/>
</dbReference>
<accession>A0A0V8M2H9</accession>
<keyword evidence="7" id="KW-0540">Nuclease</keyword>
<dbReference type="InterPro" id="IPR018320">
    <property type="entry name" value="DNA_polymerase_1"/>
</dbReference>
<dbReference type="FunFam" id="1.10.150.20:FF:000003">
    <property type="entry name" value="DNA polymerase I"/>
    <property type="match status" value="1"/>
</dbReference>
<dbReference type="SMART" id="SM00475">
    <property type="entry name" value="53EXOc"/>
    <property type="match status" value="1"/>
</dbReference>
<dbReference type="SMART" id="SM00474">
    <property type="entry name" value="35EXOc"/>
    <property type="match status" value="1"/>
</dbReference>
<proteinExistence type="inferred from homology"/>
<dbReference type="CDD" id="cd06140">
    <property type="entry name" value="DNA_polA_I_Bacillus_like_exo"/>
    <property type="match status" value="1"/>
</dbReference>
<dbReference type="OrthoDB" id="9806424at2"/>
<organism evidence="20 21">
    <name type="scientific">Dehalococcoides mccartyi</name>
    <dbReference type="NCBI Taxonomy" id="61435"/>
    <lineage>
        <taxon>Bacteria</taxon>
        <taxon>Bacillati</taxon>
        <taxon>Chloroflexota</taxon>
        <taxon>Dehalococcoidia</taxon>
        <taxon>Dehalococcoidales</taxon>
        <taxon>Dehalococcoidaceae</taxon>
        <taxon>Dehalococcoides</taxon>
    </lineage>
</organism>
<feature type="domain" description="5'-3' exonuclease" evidence="18">
    <location>
        <begin position="2"/>
        <end position="266"/>
    </location>
</feature>
<keyword evidence="6 16" id="KW-0235">DNA replication</keyword>
<keyword evidence="5 16" id="KW-0548">Nucleotidyltransferase</keyword>
<gene>
    <name evidence="16" type="primary">polA</name>
    <name evidence="20" type="ORF">DA01_04805</name>
</gene>
<dbReference type="SUPFAM" id="SSF47807">
    <property type="entry name" value="5' to 3' exonuclease, C-terminal subdomain"/>
    <property type="match status" value="1"/>
</dbReference>
<dbReference type="GO" id="GO:0003887">
    <property type="term" value="F:DNA-directed DNA polymerase activity"/>
    <property type="evidence" value="ECO:0007669"/>
    <property type="project" value="UniProtKB-UniRule"/>
</dbReference>